<organism evidence="1 2">
    <name type="scientific">Mobilitalea sibirica</name>
    <dbReference type="NCBI Taxonomy" id="1462919"/>
    <lineage>
        <taxon>Bacteria</taxon>
        <taxon>Bacillati</taxon>
        <taxon>Bacillota</taxon>
        <taxon>Clostridia</taxon>
        <taxon>Lachnospirales</taxon>
        <taxon>Lachnospiraceae</taxon>
        <taxon>Mobilitalea</taxon>
    </lineage>
</organism>
<dbReference type="InterPro" id="IPR036412">
    <property type="entry name" value="HAD-like_sf"/>
</dbReference>
<comment type="caution">
    <text evidence="1">The sequence shown here is derived from an EMBL/GenBank/DDBJ whole genome shotgun (WGS) entry which is preliminary data.</text>
</comment>
<dbReference type="GO" id="GO:0016791">
    <property type="term" value="F:phosphatase activity"/>
    <property type="evidence" value="ECO:0007669"/>
    <property type="project" value="TreeGrafter"/>
</dbReference>
<dbReference type="SFLD" id="SFLDS00003">
    <property type="entry name" value="Haloacid_Dehalogenase"/>
    <property type="match status" value="1"/>
</dbReference>
<protein>
    <submittedName>
        <fullName evidence="1">HAD-IIB family hydrolase</fullName>
    </submittedName>
</protein>
<evidence type="ECO:0000313" key="2">
    <source>
        <dbReference type="Proteomes" id="UP000623269"/>
    </source>
</evidence>
<dbReference type="GO" id="GO:0005829">
    <property type="term" value="C:cytosol"/>
    <property type="evidence" value="ECO:0007669"/>
    <property type="project" value="TreeGrafter"/>
</dbReference>
<dbReference type="PANTHER" id="PTHR10000">
    <property type="entry name" value="PHOSPHOSERINE PHOSPHATASE"/>
    <property type="match status" value="1"/>
</dbReference>
<dbReference type="Gene3D" id="3.30.1240.10">
    <property type="match status" value="1"/>
</dbReference>
<keyword evidence="1" id="KW-0378">Hydrolase</keyword>
<dbReference type="Gene3D" id="3.40.50.1000">
    <property type="entry name" value="HAD superfamily/HAD-like"/>
    <property type="match status" value="1"/>
</dbReference>
<dbReference type="SFLD" id="SFLDG01140">
    <property type="entry name" value="C2.B:_Phosphomannomutase_and_P"/>
    <property type="match status" value="1"/>
</dbReference>
<dbReference type="InterPro" id="IPR023214">
    <property type="entry name" value="HAD_sf"/>
</dbReference>
<dbReference type="AlphaFoldDB" id="A0A8J7H4C3"/>
<accession>A0A8J7H4C3</accession>
<dbReference type="Pfam" id="PF08282">
    <property type="entry name" value="Hydrolase_3"/>
    <property type="match status" value="1"/>
</dbReference>
<dbReference type="Proteomes" id="UP000623269">
    <property type="component" value="Unassembled WGS sequence"/>
</dbReference>
<proteinExistence type="predicted"/>
<sequence length="279" mass="32022">MKTLYISDLDGTLLQPNVELSANTITILNELMKQGMHFTVATARSLATVKPILADVSIHLPIILMNGVCIYDPMKKDYIKVEYFSKTSREILMALISSHNLKGFAYAIKDGVLATYYEDLSNKALKDFYEERVTKYKKPFTQIESFSRLADDPLIYFSLMDKKEALQQVFEVVSELSDLNCVFYKDNYSKDMWYLEIFSIYASKFHAVQFIRNYLQPETIVCFGDNLNDIPLFNASNRTYAVANAVPELKQKADAIIDRNTQDGVARWLKKNFNLNSDV</sequence>
<evidence type="ECO:0000313" key="1">
    <source>
        <dbReference type="EMBL" id="MBH1942253.1"/>
    </source>
</evidence>
<dbReference type="SUPFAM" id="SSF56784">
    <property type="entry name" value="HAD-like"/>
    <property type="match status" value="1"/>
</dbReference>
<keyword evidence="2" id="KW-1185">Reference proteome</keyword>
<name>A0A8J7H4C3_9FIRM</name>
<gene>
    <name evidence="1" type="ORF">I5677_15235</name>
</gene>
<dbReference type="GO" id="GO:0000287">
    <property type="term" value="F:magnesium ion binding"/>
    <property type="evidence" value="ECO:0007669"/>
    <property type="project" value="TreeGrafter"/>
</dbReference>
<dbReference type="NCBIfam" id="TIGR01484">
    <property type="entry name" value="HAD-SF-IIB"/>
    <property type="match status" value="1"/>
</dbReference>
<dbReference type="EMBL" id="JAEAGR010000018">
    <property type="protein sequence ID" value="MBH1942253.1"/>
    <property type="molecule type" value="Genomic_DNA"/>
</dbReference>
<dbReference type="PANTHER" id="PTHR10000:SF8">
    <property type="entry name" value="HAD SUPERFAMILY HYDROLASE-LIKE, TYPE 3"/>
    <property type="match status" value="1"/>
</dbReference>
<reference evidence="1" key="1">
    <citation type="submission" date="2020-12" db="EMBL/GenBank/DDBJ databases">
        <title>M. sibirica DSM 26468T genome.</title>
        <authorList>
            <person name="Thieme N."/>
            <person name="Rettenmaier R."/>
            <person name="Zverlov V."/>
            <person name="Liebl W."/>
        </authorList>
    </citation>
    <scope>NUCLEOTIDE SEQUENCE</scope>
    <source>
        <strain evidence="1">DSM 26468</strain>
    </source>
</reference>
<dbReference type="RefSeq" id="WP_197662502.1">
    <property type="nucleotide sequence ID" value="NZ_JAEAGR010000018.1"/>
</dbReference>
<dbReference type="InterPro" id="IPR006379">
    <property type="entry name" value="HAD-SF_hydro_IIB"/>
</dbReference>